<dbReference type="GO" id="GO:1903785">
    <property type="term" value="P:L-valine transmembrane transport"/>
    <property type="evidence" value="ECO:0007669"/>
    <property type="project" value="TreeGrafter"/>
</dbReference>
<proteinExistence type="inferred from homology"/>
<evidence type="ECO:0000256" key="2">
    <source>
        <dbReference type="ARBA" id="ARBA00010735"/>
    </source>
</evidence>
<feature type="transmembrane region" description="Helical" evidence="8">
    <location>
        <begin position="157"/>
        <end position="176"/>
    </location>
</feature>
<sequence length="224" mass="25321">MIKTALKTSLPILFGFVPLGIAFGLLFQELNYPWYFASLMGIVVYAGAAQFMAIGLLAAGVGLFEMAMSTFLLNSRHMFYGIAFLESFGNWNLRKLYMIFGLTDETYALMTSINVPKGFNKKKYFFFITLFAQIYWVLGCTIGALSSEILSFNTEGMEFAATALFVVLLIEQWIMVKRLLPFMIGFIASFIALMFFIDHMLIVAIIISIGSILIFRLVNKSHYE</sequence>
<accession>A0A0M4LCC3</accession>
<dbReference type="RefSeq" id="WP_053819638.1">
    <property type="nucleotide sequence ID" value="NZ_CP006911.1"/>
</dbReference>
<evidence type="ECO:0000256" key="8">
    <source>
        <dbReference type="SAM" id="Phobius"/>
    </source>
</evidence>
<dbReference type="Pfam" id="PF03591">
    <property type="entry name" value="AzlC"/>
    <property type="match status" value="1"/>
</dbReference>
<comment type="subcellular location">
    <subcellularLocation>
        <location evidence="1">Cell membrane</location>
        <topology evidence="1">Multi-pass membrane protein</topology>
    </subcellularLocation>
</comment>
<keyword evidence="3" id="KW-0813">Transport</keyword>
<feature type="transmembrane region" description="Helical" evidence="8">
    <location>
        <begin position="182"/>
        <end position="215"/>
    </location>
</feature>
<evidence type="ECO:0000256" key="5">
    <source>
        <dbReference type="ARBA" id="ARBA00022692"/>
    </source>
</evidence>
<dbReference type="PANTHER" id="PTHR34979">
    <property type="entry name" value="INNER MEMBRANE PROTEIN YGAZ"/>
    <property type="match status" value="1"/>
</dbReference>
<name>A0A0M4LCC3_9GAMM</name>
<evidence type="ECO:0000256" key="3">
    <source>
        <dbReference type="ARBA" id="ARBA00022448"/>
    </source>
</evidence>
<reference evidence="9 10" key="1">
    <citation type="journal article" date="2015" name="Genome Announc.">
        <title>Genome Sequence of 'Candidatus Thioglobus singularis' Strain PS1, a Mixotroph from the SUP05 Clade of Marine Gammaproteobacteria.</title>
        <authorList>
            <person name="Marshall K.T."/>
            <person name="Morris R.M."/>
        </authorList>
    </citation>
    <scope>NUCLEOTIDE SEQUENCE [LARGE SCALE GENOMIC DNA]</scope>
    <source>
        <strain evidence="9 10">PS1</strain>
    </source>
</reference>
<keyword evidence="4" id="KW-1003">Cell membrane</keyword>
<evidence type="ECO:0000256" key="4">
    <source>
        <dbReference type="ARBA" id="ARBA00022475"/>
    </source>
</evidence>
<gene>
    <name evidence="9" type="ORF">W908_01290</name>
</gene>
<dbReference type="OrthoDB" id="3181706at2"/>
<comment type="similarity">
    <text evidence="2">Belongs to the AzlC family.</text>
</comment>
<keyword evidence="7 8" id="KW-0472">Membrane</keyword>
<evidence type="ECO:0000313" key="9">
    <source>
        <dbReference type="EMBL" id="ALE01357.1"/>
    </source>
</evidence>
<evidence type="ECO:0000256" key="7">
    <source>
        <dbReference type="ARBA" id="ARBA00023136"/>
    </source>
</evidence>
<organism evidence="9 10">
    <name type="scientific">Candidatus Pseudothioglobus singularis PS1</name>
    <dbReference type="NCBI Taxonomy" id="1125411"/>
    <lineage>
        <taxon>Bacteria</taxon>
        <taxon>Pseudomonadati</taxon>
        <taxon>Pseudomonadota</taxon>
        <taxon>Gammaproteobacteria</taxon>
        <taxon>Candidatus Pseudothioglobaceae</taxon>
        <taxon>Candidatus Pseudothioglobus</taxon>
    </lineage>
</organism>
<evidence type="ECO:0000256" key="6">
    <source>
        <dbReference type="ARBA" id="ARBA00022989"/>
    </source>
</evidence>
<dbReference type="AlphaFoldDB" id="A0A0M4LCC3"/>
<evidence type="ECO:0000313" key="10">
    <source>
        <dbReference type="Proteomes" id="UP000068905"/>
    </source>
</evidence>
<evidence type="ECO:0000256" key="1">
    <source>
        <dbReference type="ARBA" id="ARBA00004651"/>
    </source>
</evidence>
<dbReference type="Proteomes" id="UP000068905">
    <property type="component" value="Chromosome"/>
</dbReference>
<feature type="transmembrane region" description="Helical" evidence="8">
    <location>
        <begin position="124"/>
        <end position="145"/>
    </location>
</feature>
<dbReference type="EMBL" id="CP006911">
    <property type="protein sequence ID" value="ALE01357.1"/>
    <property type="molecule type" value="Genomic_DNA"/>
</dbReference>
<keyword evidence="5 8" id="KW-0812">Transmembrane</keyword>
<keyword evidence="10" id="KW-1185">Reference proteome</keyword>
<feature type="transmembrane region" description="Helical" evidence="8">
    <location>
        <begin position="34"/>
        <end position="64"/>
    </location>
</feature>
<feature type="transmembrane region" description="Helical" evidence="8">
    <location>
        <begin position="12"/>
        <end position="28"/>
    </location>
</feature>
<dbReference type="KEGG" id="tsn:W908_01290"/>
<dbReference type="InterPro" id="IPR011606">
    <property type="entry name" value="Brnchd-chn_aa_trnsp_permease"/>
</dbReference>
<keyword evidence="6 8" id="KW-1133">Transmembrane helix</keyword>
<dbReference type="GO" id="GO:0005886">
    <property type="term" value="C:plasma membrane"/>
    <property type="evidence" value="ECO:0007669"/>
    <property type="project" value="UniProtKB-SubCell"/>
</dbReference>
<protein>
    <submittedName>
        <fullName evidence="9">Branched-chain amino acid permease</fullName>
    </submittedName>
</protein>
<dbReference type="PANTHER" id="PTHR34979:SF1">
    <property type="entry name" value="INNER MEMBRANE PROTEIN YGAZ"/>
    <property type="match status" value="1"/>
</dbReference>
<dbReference type="STRING" id="1125411.W908_01290"/>